<evidence type="ECO:0008006" key="4">
    <source>
        <dbReference type="Google" id="ProtNLM"/>
    </source>
</evidence>
<accession>A0A9P8W2B4</accession>
<keyword evidence="3" id="KW-1185">Reference proteome</keyword>
<evidence type="ECO:0000313" key="3">
    <source>
        <dbReference type="Proteomes" id="UP000777438"/>
    </source>
</evidence>
<feature type="transmembrane region" description="Helical" evidence="1">
    <location>
        <begin position="150"/>
        <end position="168"/>
    </location>
</feature>
<dbReference type="Proteomes" id="UP000777438">
    <property type="component" value="Unassembled WGS sequence"/>
</dbReference>
<dbReference type="EMBL" id="JAGPYM010000013">
    <property type="protein sequence ID" value="KAH6888180.1"/>
    <property type="molecule type" value="Genomic_DNA"/>
</dbReference>
<protein>
    <recommendedName>
        <fullName evidence="4">Cytochrome b561 domain-containing protein</fullName>
    </recommendedName>
</protein>
<gene>
    <name evidence="2" type="ORF">B0T10DRAFT_549433</name>
</gene>
<keyword evidence="1" id="KW-1133">Transmembrane helix</keyword>
<evidence type="ECO:0000313" key="2">
    <source>
        <dbReference type="EMBL" id="KAH6888180.1"/>
    </source>
</evidence>
<feature type="transmembrane region" description="Helical" evidence="1">
    <location>
        <begin position="180"/>
        <end position="198"/>
    </location>
</feature>
<feature type="transmembrane region" description="Helical" evidence="1">
    <location>
        <begin position="259"/>
        <end position="285"/>
    </location>
</feature>
<dbReference type="OrthoDB" id="5148443at2759"/>
<feature type="transmembrane region" description="Helical" evidence="1">
    <location>
        <begin position="218"/>
        <end position="239"/>
    </location>
</feature>
<name>A0A9P8W2B4_9HYPO</name>
<sequence length="307" mass="34915">MVYRNDSISQVAQTFGHLYIARFLKDQMDDLNSRDTCWYYSGVKGLETLLRANVSRPSTLGVNISQGLFNISSSGNNFTIDLTNHTFEVNGLTESTYTTLSGVHIFTMAVAFFLIYPIILLLDSITVLCDLISRPVERQKVKKWETRLKWLLFTPLVVTGFVTGLLGMGSSEHFRTEHGIIGLVTVVFSLIVDSVYFIELRFSVRLRRTIRGIQWLQIMHYMDMAACQAILILSGFALADGFDDLAVMGLCTVDLPMSLAFSLGMMVVFVWNGAVFAMTLQWFLVRRARLRVGETARMWRLVRFRRT</sequence>
<feature type="transmembrane region" description="Helical" evidence="1">
    <location>
        <begin position="105"/>
        <end position="129"/>
    </location>
</feature>
<proteinExistence type="predicted"/>
<comment type="caution">
    <text evidence="2">The sequence shown here is derived from an EMBL/GenBank/DDBJ whole genome shotgun (WGS) entry which is preliminary data.</text>
</comment>
<organism evidence="2 3">
    <name type="scientific">Thelonectria olida</name>
    <dbReference type="NCBI Taxonomy" id="1576542"/>
    <lineage>
        <taxon>Eukaryota</taxon>
        <taxon>Fungi</taxon>
        <taxon>Dikarya</taxon>
        <taxon>Ascomycota</taxon>
        <taxon>Pezizomycotina</taxon>
        <taxon>Sordariomycetes</taxon>
        <taxon>Hypocreomycetidae</taxon>
        <taxon>Hypocreales</taxon>
        <taxon>Nectriaceae</taxon>
        <taxon>Thelonectria</taxon>
    </lineage>
</organism>
<keyword evidence="1" id="KW-0472">Membrane</keyword>
<dbReference type="AlphaFoldDB" id="A0A9P8W2B4"/>
<evidence type="ECO:0000256" key="1">
    <source>
        <dbReference type="SAM" id="Phobius"/>
    </source>
</evidence>
<reference evidence="2 3" key="1">
    <citation type="journal article" date="2021" name="Nat. Commun.">
        <title>Genetic determinants of endophytism in the Arabidopsis root mycobiome.</title>
        <authorList>
            <person name="Mesny F."/>
            <person name="Miyauchi S."/>
            <person name="Thiergart T."/>
            <person name="Pickel B."/>
            <person name="Atanasova L."/>
            <person name="Karlsson M."/>
            <person name="Huettel B."/>
            <person name="Barry K.W."/>
            <person name="Haridas S."/>
            <person name="Chen C."/>
            <person name="Bauer D."/>
            <person name="Andreopoulos W."/>
            <person name="Pangilinan J."/>
            <person name="LaButti K."/>
            <person name="Riley R."/>
            <person name="Lipzen A."/>
            <person name="Clum A."/>
            <person name="Drula E."/>
            <person name="Henrissat B."/>
            <person name="Kohler A."/>
            <person name="Grigoriev I.V."/>
            <person name="Martin F.M."/>
            <person name="Hacquard S."/>
        </authorList>
    </citation>
    <scope>NUCLEOTIDE SEQUENCE [LARGE SCALE GENOMIC DNA]</scope>
    <source>
        <strain evidence="2 3">MPI-CAGE-CH-0241</strain>
    </source>
</reference>
<keyword evidence="1" id="KW-0812">Transmembrane</keyword>